<dbReference type="EC" id="3.1.1.-" evidence="3"/>
<keyword evidence="2 3" id="KW-0378">Hydrolase</keyword>
<organism evidence="5 6">
    <name type="scientific">Luoshenia tenuis</name>
    <dbReference type="NCBI Taxonomy" id="2763654"/>
    <lineage>
        <taxon>Bacteria</taxon>
        <taxon>Bacillati</taxon>
        <taxon>Bacillota</taxon>
        <taxon>Clostridia</taxon>
        <taxon>Christensenellales</taxon>
        <taxon>Christensenellaceae</taxon>
        <taxon>Luoshenia</taxon>
    </lineage>
</organism>
<dbReference type="InterPro" id="IPR050309">
    <property type="entry name" value="Type-B_Carboxylest/Lipase"/>
</dbReference>
<dbReference type="SUPFAM" id="SSF53474">
    <property type="entry name" value="alpha/beta-Hydrolases"/>
    <property type="match status" value="1"/>
</dbReference>
<gene>
    <name evidence="5" type="ORF">H8699_08845</name>
</gene>
<keyword evidence="6" id="KW-1185">Reference proteome</keyword>
<sequence>MIVETTYGRIEGIREGRFEAYKNIPFAAPPVGPLRFKPPQPPQKWDGVRDCTRFGPRAMQNPAHPDNAGAQMSEADCLNLNVWTPKADGGRRPVVVHIHGGGLCFGWNSEDCFDGQHFVQEREVVLVAIQYRLGILGYLYLGELLGEEYAQSANCGLLDQLAALRWIRENIARFGGDPENVTIMGESAGGRSVGGLLALPAAQGLFHKAILQSGAIQSIRDRHTASVLARKTLKEGFGLESKDARQLLTLPAEAIIAGQARLEGGLYLPHTFGPVIDGINLKEPPQETIARGALKDIPVLIGCNRDELRTPVQPDDFTPAFIDHCLANFGLNRPHVEAEYLKRLESMDGPDAMADIMTTYVYGNHTLALAALLAKGGSPVWLYRWDHDQNNVPLAAHFTEMPYIFDFDEKEYHKGFPDTAQNHALAKRMNAIWNNFILNGTPQTCGMPDWPAYRQAGPGVRMHLCAQPYGEAFDLARDFDREMPYQVIRL</sequence>
<dbReference type="Gene3D" id="3.40.50.1820">
    <property type="entry name" value="alpha/beta hydrolase"/>
    <property type="match status" value="1"/>
</dbReference>
<accession>A0A926D156</accession>
<dbReference type="PANTHER" id="PTHR11559">
    <property type="entry name" value="CARBOXYLESTERASE"/>
    <property type="match status" value="1"/>
</dbReference>
<evidence type="ECO:0000256" key="3">
    <source>
        <dbReference type="RuleBase" id="RU361235"/>
    </source>
</evidence>
<comment type="similarity">
    <text evidence="1 3">Belongs to the type-B carboxylesterase/lipase family.</text>
</comment>
<dbReference type="AlphaFoldDB" id="A0A926D156"/>
<comment type="caution">
    <text evidence="5">The sequence shown here is derived from an EMBL/GenBank/DDBJ whole genome shotgun (WGS) entry which is preliminary data.</text>
</comment>
<dbReference type="GO" id="GO:0016787">
    <property type="term" value="F:hydrolase activity"/>
    <property type="evidence" value="ECO:0007669"/>
    <property type="project" value="UniProtKB-KW"/>
</dbReference>
<dbReference type="PROSITE" id="PS00122">
    <property type="entry name" value="CARBOXYLESTERASE_B_1"/>
    <property type="match status" value="1"/>
</dbReference>
<evidence type="ECO:0000256" key="2">
    <source>
        <dbReference type="ARBA" id="ARBA00022801"/>
    </source>
</evidence>
<dbReference type="InterPro" id="IPR029058">
    <property type="entry name" value="AB_hydrolase_fold"/>
</dbReference>
<evidence type="ECO:0000313" key="6">
    <source>
        <dbReference type="Proteomes" id="UP000654279"/>
    </source>
</evidence>
<reference evidence="5" key="1">
    <citation type="submission" date="2020-08" db="EMBL/GenBank/DDBJ databases">
        <title>Genome public.</title>
        <authorList>
            <person name="Liu C."/>
            <person name="Sun Q."/>
        </authorList>
    </citation>
    <scope>NUCLEOTIDE SEQUENCE</scope>
    <source>
        <strain evidence="5">NSJ-44</strain>
    </source>
</reference>
<proteinExistence type="inferred from homology"/>
<evidence type="ECO:0000259" key="4">
    <source>
        <dbReference type="Pfam" id="PF00135"/>
    </source>
</evidence>
<feature type="domain" description="Carboxylesterase type B" evidence="4">
    <location>
        <begin position="2"/>
        <end position="455"/>
    </location>
</feature>
<dbReference type="Proteomes" id="UP000654279">
    <property type="component" value="Unassembled WGS sequence"/>
</dbReference>
<protein>
    <recommendedName>
        <fullName evidence="3">Carboxylic ester hydrolase</fullName>
        <ecNumber evidence="3">3.1.1.-</ecNumber>
    </recommendedName>
</protein>
<dbReference type="EMBL" id="JACRSO010000003">
    <property type="protein sequence ID" value="MBC8529531.1"/>
    <property type="molecule type" value="Genomic_DNA"/>
</dbReference>
<name>A0A926D156_9FIRM</name>
<dbReference type="InterPro" id="IPR019826">
    <property type="entry name" value="Carboxylesterase_B_AS"/>
</dbReference>
<dbReference type="RefSeq" id="WP_249285361.1">
    <property type="nucleotide sequence ID" value="NZ_JACRSO010000003.1"/>
</dbReference>
<evidence type="ECO:0000313" key="5">
    <source>
        <dbReference type="EMBL" id="MBC8529531.1"/>
    </source>
</evidence>
<evidence type="ECO:0000256" key="1">
    <source>
        <dbReference type="ARBA" id="ARBA00005964"/>
    </source>
</evidence>
<dbReference type="Pfam" id="PF00135">
    <property type="entry name" value="COesterase"/>
    <property type="match status" value="1"/>
</dbReference>
<dbReference type="InterPro" id="IPR002018">
    <property type="entry name" value="CarbesteraseB"/>
</dbReference>